<dbReference type="Gene3D" id="1.10.1000.11">
    <property type="entry name" value="Arf Nucleotide-binding Site Opener,domain 2"/>
    <property type="match status" value="1"/>
</dbReference>
<dbReference type="SUPFAM" id="SSF50729">
    <property type="entry name" value="PH domain-like"/>
    <property type="match status" value="1"/>
</dbReference>
<feature type="region of interest" description="Disordered" evidence="1">
    <location>
        <begin position="1484"/>
        <end position="1517"/>
    </location>
</feature>
<dbReference type="Proteomes" id="UP000054272">
    <property type="component" value="Unassembled WGS sequence"/>
</dbReference>
<feature type="region of interest" description="Disordered" evidence="1">
    <location>
        <begin position="694"/>
        <end position="751"/>
    </location>
</feature>
<dbReference type="Gene3D" id="1.10.220.20">
    <property type="match status" value="1"/>
</dbReference>
<feature type="compositionally biased region" description="Low complexity" evidence="1">
    <location>
        <begin position="550"/>
        <end position="563"/>
    </location>
</feature>
<accession>A0ABR5BYK1</accession>
<feature type="region of interest" description="Disordered" evidence="1">
    <location>
        <begin position="936"/>
        <end position="976"/>
    </location>
</feature>
<feature type="compositionally biased region" description="Polar residues" evidence="1">
    <location>
        <begin position="496"/>
        <end position="506"/>
    </location>
</feature>
<dbReference type="PANTHER" id="PTHR10663">
    <property type="entry name" value="GUANYL-NUCLEOTIDE EXCHANGE FACTOR"/>
    <property type="match status" value="1"/>
</dbReference>
<dbReference type="Pfam" id="PF01369">
    <property type="entry name" value="Sec7"/>
    <property type="match status" value="1"/>
</dbReference>
<feature type="domain" description="SEC7" evidence="2">
    <location>
        <begin position="1122"/>
        <end position="1295"/>
    </location>
</feature>
<dbReference type="Gene3D" id="2.30.29.30">
    <property type="entry name" value="Pleckstrin-homology domain (PH domain)/Phosphotyrosine-binding domain (PTB)"/>
    <property type="match status" value="1"/>
</dbReference>
<feature type="compositionally biased region" description="Low complexity" evidence="1">
    <location>
        <begin position="711"/>
        <end position="747"/>
    </location>
</feature>
<dbReference type="PROSITE" id="PS50190">
    <property type="entry name" value="SEC7"/>
    <property type="match status" value="1"/>
</dbReference>
<feature type="region of interest" description="Disordered" evidence="1">
    <location>
        <begin position="249"/>
        <end position="271"/>
    </location>
</feature>
<dbReference type="InterPro" id="IPR011993">
    <property type="entry name" value="PH-like_dom_sf"/>
</dbReference>
<evidence type="ECO:0000313" key="4">
    <source>
        <dbReference type="Proteomes" id="UP000054272"/>
    </source>
</evidence>
<dbReference type="EMBL" id="KN848630">
    <property type="protein sequence ID" value="KIR80717.1"/>
    <property type="molecule type" value="Genomic_DNA"/>
</dbReference>
<feature type="compositionally biased region" description="Polar residues" evidence="1">
    <location>
        <begin position="298"/>
        <end position="321"/>
    </location>
</feature>
<feature type="region of interest" description="Disordered" evidence="1">
    <location>
        <begin position="393"/>
        <end position="423"/>
    </location>
</feature>
<feature type="compositionally biased region" description="Basic and acidic residues" evidence="1">
    <location>
        <begin position="393"/>
        <end position="406"/>
    </location>
</feature>
<dbReference type="SUPFAM" id="SSF48425">
    <property type="entry name" value="Sec7 domain"/>
    <property type="match status" value="1"/>
</dbReference>
<gene>
    <name evidence="3" type="ORF">I306_02172</name>
</gene>
<proteinExistence type="predicted"/>
<name>A0ABR5BYK1_9TREE</name>
<feature type="compositionally biased region" description="Polar residues" evidence="1">
    <location>
        <begin position="642"/>
        <end position="653"/>
    </location>
</feature>
<feature type="region of interest" description="Disordered" evidence="1">
    <location>
        <begin position="60"/>
        <end position="156"/>
    </location>
</feature>
<organism evidence="3 4">
    <name type="scientific">Cryptococcus gattii EJB2</name>
    <dbReference type="NCBI Taxonomy" id="1296103"/>
    <lineage>
        <taxon>Eukaryota</taxon>
        <taxon>Fungi</taxon>
        <taxon>Dikarya</taxon>
        <taxon>Basidiomycota</taxon>
        <taxon>Agaricomycotina</taxon>
        <taxon>Tremellomycetes</taxon>
        <taxon>Tremellales</taxon>
        <taxon>Cryptococcaceae</taxon>
        <taxon>Cryptococcus</taxon>
        <taxon>Cryptococcus gattii species complex</taxon>
    </lineage>
</organism>
<evidence type="ECO:0000259" key="2">
    <source>
        <dbReference type="PROSITE" id="PS50190"/>
    </source>
</evidence>
<dbReference type="InterPro" id="IPR000904">
    <property type="entry name" value="Sec7_dom"/>
</dbReference>
<reference evidence="3 4" key="1">
    <citation type="submission" date="2015-01" db="EMBL/GenBank/DDBJ databases">
        <title>The Genome Sequence of Cryptococcus gattii EJB2.</title>
        <authorList>
            <consortium name="The Broad Institute Genomics Platform"/>
            <person name="Cuomo C."/>
            <person name="Litvintseva A."/>
            <person name="Chen Y."/>
            <person name="Heitman J."/>
            <person name="Sun S."/>
            <person name="Springer D."/>
            <person name="Dromer F."/>
            <person name="Young S."/>
            <person name="Zeng Q."/>
            <person name="Gargeya S."/>
            <person name="Abouelleil A."/>
            <person name="Alvarado L."/>
            <person name="Chapman S.B."/>
            <person name="Gainer-Dewar J."/>
            <person name="Goldberg J."/>
            <person name="Griggs A."/>
            <person name="Gujja S."/>
            <person name="Hansen M."/>
            <person name="Howarth C."/>
            <person name="Imamovic A."/>
            <person name="Larimer J."/>
            <person name="Murphy C."/>
            <person name="Naylor J."/>
            <person name="Pearson M."/>
            <person name="Priest M."/>
            <person name="Roberts A."/>
            <person name="Saif S."/>
            <person name="Shea T."/>
            <person name="Sykes S."/>
            <person name="Wortman J."/>
            <person name="Nusbaum C."/>
            <person name="Birren B."/>
        </authorList>
    </citation>
    <scope>NUCLEOTIDE SEQUENCE [LARGE SCALE GENOMIC DNA]</scope>
    <source>
        <strain evidence="3 4">EJB2</strain>
    </source>
</reference>
<feature type="region of interest" description="Disordered" evidence="1">
    <location>
        <begin position="297"/>
        <end position="348"/>
    </location>
</feature>
<evidence type="ECO:0000313" key="3">
    <source>
        <dbReference type="EMBL" id="KIR80717.1"/>
    </source>
</evidence>
<evidence type="ECO:0000256" key="1">
    <source>
        <dbReference type="SAM" id="MobiDB-lite"/>
    </source>
</evidence>
<dbReference type="InterPro" id="IPR023394">
    <property type="entry name" value="Sec7_C_sf"/>
</dbReference>
<keyword evidence="4" id="KW-1185">Reference proteome</keyword>
<dbReference type="InterPro" id="IPR035999">
    <property type="entry name" value="Sec7_dom_sf"/>
</dbReference>
<dbReference type="PANTHER" id="PTHR10663:SF405">
    <property type="entry name" value="ARF GUANINE NUCLEOTIDE EXCHANGE FACTOR SYT1"/>
    <property type="match status" value="1"/>
</dbReference>
<protein>
    <recommendedName>
        <fullName evidence="2">SEC7 domain-containing protein</fullName>
    </recommendedName>
</protein>
<feature type="region of interest" description="Disordered" evidence="1">
    <location>
        <begin position="482"/>
        <end position="507"/>
    </location>
</feature>
<feature type="compositionally biased region" description="Polar residues" evidence="1">
    <location>
        <begin position="333"/>
        <end position="342"/>
    </location>
</feature>
<feature type="compositionally biased region" description="Polar residues" evidence="1">
    <location>
        <begin position="1485"/>
        <end position="1495"/>
    </location>
</feature>
<dbReference type="SMART" id="SM00222">
    <property type="entry name" value="Sec7"/>
    <property type="match status" value="1"/>
</dbReference>
<feature type="region of interest" description="Disordered" evidence="1">
    <location>
        <begin position="642"/>
        <end position="673"/>
    </location>
</feature>
<sequence length="1612" mass="175269">MFCQKYGKVRNGRQSRVAFCFPKHSPYALSYIRSFPAQKIISVFSAMSISPKYYHASCSSSRSASRQDDRSPSPQTRAQVRSEAIARLKRAASLPRSPDGRRPLQRHAAARTDDRGGDAEGSPGIMPVPVEASNLLGPDSPSRSANDEQEVLSPSPVQIAFDHARIYPSVDPLQMQRSASASPSYNMTCNDFPPPANGVNPEWHTMQLAQSYLPSLAPHGSNSLQQQVPLAGRNTPSPLPTLGELRTLQRSNSQAARARAMSKLTGGTGISMNDDVSLHLSLSGSLQRAGTLGASANPMLNMSSRTGAEFSTPSAQDSRQATAFDAPRPRLQRSFTVSSSNMGEERRSAVGRRMVERLAERRAASQKEEEEVRILWEERKAAAYLIGKGQADVIDRPGKEEQERHQATPSVSKPPGDDEPPIQAAATAAPNMLLAPERPVSGGTMQSAQFEYEDHLRRSLSSRTARGAMGAVSEPVPAVTMPNVQSEATDQDTEQLDTPTLPQNPVSPYPESQIFGASVLDLDEPLLPPHPPFITPSRHIAHDSTSTIHGSNNSPGSSSTLGGSSILSGLDSMMFVAGGTGEHYAQLASQRETNWPVEAAESSDWGTPGKEIRQTNLISSPSSTRIDRPPSSTSEIFSTQISETGGTENGHYSSKSHDPYGMPSTESVMPSWEKVSRKEEQVYKATVNHSYHARSESVGARMKRTMKSAMQKGSQSQSSLTSASPSISPRRGSGASAAPSQGSAAKSWPKGEPVATTRIAIHHHSISSLSASQADSAVASSSSLIQHQLSSGPSQVSLLPRANLNDPRIHISKLSPFPGLEHLESRAAGYEGFPGEKPKLMQQVSDSVIPSHASALTPGGTPATENIYALPLVARPEANKRLSDESVTKRNWLTKALTPRTSLSRKISYGDVRSRGNSLGQGAIVISSDVDPFASPPAGAVPTSSAPNIPSLMSPGGKPRAASPTVSAVPEMGEDGTRATRPIHLRQGGKAPGITQERVRMRKEAMLPKKTLDILRRMDEVLVLGPEHPARPEMLDDPPRKFLKSSQILQVVNANIVKDRFLFLFTDLLVIAKPILAHNVHATLDTQFIVKNVVSLDKLVISGPQGESPADSGGHLLVDNFVDKFKQNPVEACRYLVEKCSPKVDLATLAGLILKTSELDKTQAGLLLANNEGLTRAFVDRFHFRNIRIDDALRIFLLSLRLPTDPISCETLLKVFAERYYVANHEHLTYNQELAIELVLTIMQFNDALYSTFDSASANSVITRETFITAFRSKDPLGLVPDDLLSQIYTSLRSIRLSQALASSELRFERRVIATLPHTSTKLTYNVWSEKIYISIPAPDSKLRVKLLGEGLEFDPPELDFANKTEESFRVKGTSLGMKALLFVRVGDNAALYASLGSIRHFNVERAFMRHTFQIAFSNHVGLKRKYCFSMNSSASCQKWRELLEKHIKETKGTKSIKGSSSRDVARQAAEAVSLQVLRDALISTEKTAQPTEENTAFRPRGNAAAQPESDIGPRSRTGSISAVYAQFALKEEYELVSLQPVQGENDMDKASQKGNTRTGKELVLLCRQNSLMPGLLNLLLAGAEYEPEEGYAHEGSVDRDANVLRSKGKRV</sequence>
<feature type="region of interest" description="Disordered" evidence="1">
    <location>
        <begin position="537"/>
        <end position="563"/>
    </location>
</feature>